<evidence type="ECO:0000313" key="1">
    <source>
        <dbReference type="EMBL" id="KAK6776298.1"/>
    </source>
</evidence>
<name>A0AAN8SV41_SOLBU</name>
<accession>A0AAN8SV41</accession>
<proteinExistence type="predicted"/>
<comment type="caution">
    <text evidence="1">The sequence shown here is derived from an EMBL/GenBank/DDBJ whole genome shotgun (WGS) entry which is preliminary data.</text>
</comment>
<dbReference type="AlphaFoldDB" id="A0AAN8SV41"/>
<evidence type="ECO:0000313" key="2">
    <source>
        <dbReference type="Proteomes" id="UP001371456"/>
    </source>
</evidence>
<dbReference type="EMBL" id="JBANQN010000011">
    <property type="protein sequence ID" value="KAK6776298.1"/>
    <property type="molecule type" value="Genomic_DNA"/>
</dbReference>
<keyword evidence="2" id="KW-1185">Reference proteome</keyword>
<dbReference type="Proteomes" id="UP001371456">
    <property type="component" value="Unassembled WGS sequence"/>
</dbReference>
<gene>
    <name evidence="1" type="ORF">RDI58_027299</name>
</gene>
<sequence length="101" mass="10910">MPILKIKTGVSAFQVRSKGEGFGEMIFGARVVGLQVRAPVAGVDPAWSSLIRRWGVSAFQVHSKGEGSGEVTFRARVVGLQVRAPMASVDLAWSSLIRRWG</sequence>
<protein>
    <submittedName>
        <fullName evidence="1">Uncharacterized protein</fullName>
    </submittedName>
</protein>
<organism evidence="1 2">
    <name type="scientific">Solanum bulbocastanum</name>
    <name type="common">Wild potato</name>
    <dbReference type="NCBI Taxonomy" id="147425"/>
    <lineage>
        <taxon>Eukaryota</taxon>
        <taxon>Viridiplantae</taxon>
        <taxon>Streptophyta</taxon>
        <taxon>Embryophyta</taxon>
        <taxon>Tracheophyta</taxon>
        <taxon>Spermatophyta</taxon>
        <taxon>Magnoliopsida</taxon>
        <taxon>eudicotyledons</taxon>
        <taxon>Gunneridae</taxon>
        <taxon>Pentapetalae</taxon>
        <taxon>asterids</taxon>
        <taxon>lamiids</taxon>
        <taxon>Solanales</taxon>
        <taxon>Solanaceae</taxon>
        <taxon>Solanoideae</taxon>
        <taxon>Solaneae</taxon>
        <taxon>Solanum</taxon>
    </lineage>
</organism>
<reference evidence="1 2" key="1">
    <citation type="submission" date="2024-02" db="EMBL/GenBank/DDBJ databases">
        <title>de novo genome assembly of Solanum bulbocastanum strain 11H21.</title>
        <authorList>
            <person name="Hosaka A.J."/>
        </authorList>
    </citation>
    <scope>NUCLEOTIDE SEQUENCE [LARGE SCALE GENOMIC DNA]</scope>
    <source>
        <tissue evidence="1">Young leaves</tissue>
    </source>
</reference>